<organism evidence="2 3">
    <name type="scientific">Aureibaculum flavum</name>
    <dbReference type="NCBI Taxonomy" id="2795986"/>
    <lineage>
        <taxon>Bacteria</taxon>
        <taxon>Pseudomonadati</taxon>
        <taxon>Bacteroidota</taxon>
        <taxon>Flavobacteriia</taxon>
        <taxon>Flavobacteriales</taxon>
        <taxon>Flavobacteriaceae</taxon>
        <taxon>Aureibaculum</taxon>
    </lineage>
</organism>
<reference evidence="2 3" key="1">
    <citation type="submission" date="2020-12" db="EMBL/GenBank/DDBJ databases">
        <title>Aureibaculum luteum sp. nov. and Aureibaculum flavum sp. nov., novel members of the family Flavobacteriaceae isolated from Antarctic intertidal sediments.</title>
        <authorList>
            <person name="He X."/>
            <person name="Zhang X."/>
        </authorList>
    </citation>
    <scope>NUCLEOTIDE SEQUENCE [LARGE SCALE GENOMIC DNA]</scope>
    <source>
        <strain evidence="2 3">A20</strain>
    </source>
</reference>
<dbReference type="InterPro" id="IPR017938">
    <property type="entry name" value="Riboflavin_synthase-like_b-brl"/>
</dbReference>
<sequence>MGLLENILKKVVLQDAIIENKVQLSPSVYQIRLKSESIKKAEFEPGYFIRLGIGIGNDNISFKDKVRSYSVWNINHTEGYLDLAIATESKGIGAEWGQNCNIGDTVYFKWKKGNFLLDTTADSYLMIGDLSALSHLYIIHRNLSNTKHVESLVYTKNSDDFFQDVDGSIPFNFYSLEQNAIDEILKIVKQLAGKLKKEKIVYIAGDSRVCIALNQYFRHELKWNIKQIKTKPFWNPDKKGLE</sequence>
<dbReference type="InterPro" id="IPR017927">
    <property type="entry name" value="FAD-bd_FR_type"/>
</dbReference>
<dbReference type="PANTHER" id="PTHR30157:SF0">
    <property type="entry name" value="NADPH-DEPENDENT FERRIC-CHELATE REDUCTASE"/>
    <property type="match status" value="1"/>
</dbReference>
<dbReference type="Pfam" id="PF00970">
    <property type="entry name" value="FAD_binding_6"/>
    <property type="match status" value="1"/>
</dbReference>
<dbReference type="Gene3D" id="3.40.50.80">
    <property type="entry name" value="Nucleotide-binding domain of ferredoxin-NADP reductase (FNR) module"/>
    <property type="match status" value="1"/>
</dbReference>
<dbReference type="Pfam" id="PF04954">
    <property type="entry name" value="SIP"/>
    <property type="match status" value="1"/>
</dbReference>
<dbReference type="Proteomes" id="UP000623301">
    <property type="component" value="Unassembled WGS sequence"/>
</dbReference>
<dbReference type="PROSITE" id="PS51384">
    <property type="entry name" value="FAD_FR"/>
    <property type="match status" value="1"/>
</dbReference>
<protein>
    <submittedName>
        <fullName evidence="2">SIP domain-containing protein</fullName>
    </submittedName>
</protein>
<dbReference type="Gene3D" id="2.40.30.10">
    <property type="entry name" value="Translation factors"/>
    <property type="match status" value="1"/>
</dbReference>
<accession>A0ABS0WT77</accession>
<name>A0ABS0WT77_9FLAO</name>
<dbReference type="PANTHER" id="PTHR30157">
    <property type="entry name" value="FERRIC REDUCTASE, NADPH-DEPENDENT"/>
    <property type="match status" value="1"/>
</dbReference>
<comment type="caution">
    <text evidence="2">The sequence shown here is derived from an EMBL/GenBank/DDBJ whole genome shotgun (WGS) entry which is preliminary data.</text>
</comment>
<dbReference type="EMBL" id="JAEHFJ010000006">
    <property type="protein sequence ID" value="MBJ2175168.1"/>
    <property type="molecule type" value="Genomic_DNA"/>
</dbReference>
<dbReference type="InterPro" id="IPR007037">
    <property type="entry name" value="SIP_rossman_dom"/>
</dbReference>
<evidence type="ECO:0000313" key="3">
    <source>
        <dbReference type="Proteomes" id="UP000623301"/>
    </source>
</evidence>
<gene>
    <name evidence="2" type="ORF">JBL43_13020</name>
</gene>
<dbReference type="InterPro" id="IPR008333">
    <property type="entry name" value="Cbr1-like_FAD-bd_dom"/>
</dbReference>
<dbReference type="InterPro" id="IPR039261">
    <property type="entry name" value="FNR_nucleotide-bd"/>
</dbReference>
<proteinExistence type="predicted"/>
<dbReference type="SUPFAM" id="SSF63380">
    <property type="entry name" value="Riboflavin synthase domain-like"/>
    <property type="match status" value="1"/>
</dbReference>
<dbReference type="InterPro" id="IPR039374">
    <property type="entry name" value="SIP_fam"/>
</dbReference>
<evidence type="ECO:0000313" key="2">
    <source>
        <dbReference type="EMBL" id="MBJ2175168.1"/>
    </source>
</evidence>
<feature type="domain" description="FAD-binding FR-type" evidence="1">
    <location>
        <begin position="11"/>
        <end position="118"/>
    </location>
</feature>
<keyword evidence="3" id="KW-1185">Reference proteome</keyword>
<dbReference type="RefSeq" id="WP_198841852.1">
    <property type="nucleotide sequence ID" value="NZ_JAEHFJ010000006.1"/>
</dbReference>
<evidence type="ECO:0000259" key="1">
    <source>
        <dbReference type="PROSITE" id="PS51384"/>
    </source>
</evidence>